<evidence type="ECO:0000256" key="7">
    <source>
        <dbReference type="ARBA" id="ARBA00023224"/>
    </source>
</evidence>
<keyword evidence="2 8" id="KW-0812">Transmembrane</keyword>
<comment type="subcellular location">
    <subcellularLocation>
        <location evidence="1">Membrane</location>
        <topology evidence="1">Multi-pass membrane protein</topology>
    </subcellularLocation>
</comment>
<gene>
    <name evidence="10" type="ORF">MGAL_10B046452</name>
</gene>
<feature type="transmembrane region" description="Helical" evidence="8">
    <location>
        <begin position="256"/>
        <end position="280"/>
    </location>
</feature>
<feature type="domain" description="G-protein coupled receptors family 1 profile" evidence="9">
    <location>
        <begin position="53"/>
        <end position="313"/>
    </location>
</feature>
<dbReference type="CDD" id="cd14969">
    <property type="entry name" value="7tmA_Opsins_type2_animals"/>
    <property type="match status" value="1"/>
</dbReference>
<evidence type="ECO:0000256" key="1">
    <source>
        <dbReference type="ARBA" id="ARBA00004141"/>
    </source>
</evidence>
<feature type="transmembrane region" description="Helical" evidence="8">
    <location>
        <begin position="199"/>
        <end position="225"/>
    </location>
</feature>
<dbReference type="SUPFAM" id="SSF81321">
    <property type="entry name" value="Family A G protein-coupled receptor-like"/>
    <property type="match status" value="1"/>
</dbReference>
<evidence type="ECO:0000313" key="10">
    <source>
        <dbReference type="EMBL" id="VDI27244.1"/>
    </source>
</evidence>
<dbReference type="PRINTS" id="PR00237">
    <property type="entry name" value="GPCRRHODOPSN"/>
</dbReference>
<reference evidence="10" key="1">
    <citation type="submission" date="2018-11" db="EMBL/GenBank/DDBJ databases">
        <authorList>
            <person name="Alioto T."/>
            <person name="Alioto T."/>
        </authorList>
    </citation>
    <scope>NUCLEOTIDE SEQUENCE</scope>
</reference>
<evidence type="ECO:0000256" key="8">
    <source>
        <dbReference type="SAM" id="Phobius"/>
    </source>
</evidence>
<proteinExistence type="predicted"/>
<comment type="caution">
    <text evidence="10">The sequence shown here is derived from an EMBL/GenBank/DDBJ whole genome shotgun (WGS) entry which is preliminary data.</text>
</comment>
<evidence type="ECO:0000313" key="11">
    <source>
        <dbReference type="Proteomes" id="UP000596742"/>
    </source>
</evidence>
<name>A0A8B6E1C1_MYTGA</name>
<feature type="transmembrane region" description="Helical" evidence="8">
    <location>
        <begin position="292"/>
        <end position="316"/>
    </location>
</feature>
<evidence type="ECO:0000259" key="9">
    <source>
        <dbReference type="PROSITE" id="PS50262"/>
    </source>
</evidence>
<sequence length="434" mass="49428">MSRSIDRSREPFISFQMSNVTAVYLPTESILTEAEYMCIGVYLLVLGALSVLFNIFVIIVLVKGNPKYHAVHNILLLNISVSDLLLSSVAYPLWASTTFYYRWIWSDAWCTFSAFWCFTLAQNDMNTLAAISMCRYIIVCKPQYEFYLMKPRTKYMILVAIWSHSLLHTTAPLFGWSSYKQEAFGTSCSIDWTGHSASVITYNSIITLTCYGIHLFIFTYCYYFVIQELKAVASTPLNDQIVSVEKVRWYHRVSTSLAVTMTSLAMVAVFLIAWTPYAIVSIYSMFSNGLHPWMLVIPTMLAKSCTLLNPTVCALLSCKFRKAACRFFSRKNKVKPIVDECQLQEFKHSSTSSGVRICEQGQNERIQYRGNLAHNDVFIGDMIISLPLDYNISSGQYNELKWPIYDGNCALRPPADDQRELTIVHVVSNISIPL</sequence>
<feature type="transmembrane region" description="Helical" evidence="8">
    <location>
        <begin position="155"/>
        <end position="179"/>
    </location>
</feature>
<evidence type="ECO:0000256" key="6">
    <source>
        <dbReference type="ARBA" id="ARBA00023170"/>
    </source>
</evidence>
<dbReference type="GO" id="GO:0004930">
    <property type="term" value="F:G protein-coupled receptor activity"/>
    <property type="evidence" value="ECO:0007669"/>
    <property type="project" value="UniProtKB-KW"/>
</dbReference>
<dbReference type="GO" id="GO:0016020">
    <property type="term" value="C:membrane"/>
    <property type="evidence" value="ECO:0007669"/>
    <property type="project" value="UniProtKB-SubCell"/>
</dbReference>
<keyword evidence="7" id="KW-0807">Transducer</keyword>
<dbReference type="InterPro" id="IPR017452">
    <property type="entry name" value="GPCR_Rhodpsn_7TM"/>
</dbReference>
<dbReference type="Proteomes" id="UP000596742">
    <property type="component" value="Unassembled WGS sequence"/>
</dbReference>
<protein>
    <submittedName>
        <fullName evidence="10">Visual pigment-like receptor peropsin</fullName>
    </submittedName>
</protein>
<dbReference type="InterPro" id="IPR050125">
    <property type="entry name" value="GPCR_opsins"/>
</dbReference>
<evidence type="ECO:0000256" key="2">
    <source>
        <dbReference type="ARBA" id="ARBA00022692"/>
    </source>
</evidence>
<accession>A0A8B6E1C1</accession>
<keyword evidence="4" id="KW-0297">G-protein coupled receptor</keyword>
<feature type="transmembrane region" description="Helical" evidence="8">
    <location>
        <begin position="39"/>
        <end position="62"/>
    </location>
</feature>
<dbReference type="PROSITE" id="PS50262">
    <property type="entry name" value="G_PROTEIN_RECEP_F1_2"/>
    <property type="match status" value="1"/>
</dbReference>
<dbReference type="EMBL" id="UYJE01004341">
    <property type="protein sequence ID" value="VDI27244.1"/>
    <property type="molecule type" value="Genomic_DNA"/>
</dbReference>
<dbReference type="PANTHER" id="PTHR24240">
    <property type="entry name" value="OPSIN"/>
    <property type="match status" value="1"/>
</dbReference>
<evidence type="ECO:0000256" key="5">
    <source>
        <dbReference type="ARBA" id="ARBA00023136"/>
    </source>
</evidence>
<dbReference type="Gene3D" id="1.20.1070.10">
    <property type="entry name" value="Rhodopsin 7-helix transmembrane proteins"/>
    <property type="match status" value="1"/>
</dbReference>
<dbReference type="Pfam" id="PF00001">
    <property type="entry name" value="7tm_1"/>
    <property type="match status" value="1"/>
</dbReference>
<dbReference type="AlphaFoldDB" id="A0A8B6E1C1"/>
<keyword evidence="5 8" id="KW-0472">Membrane</keyword>
<keyword evidence="3 8" id="KW-1133">Transmembrane helix</keyword>
<keyword evidence="11" id="KW-1185">Reference proteome</keyword>
<organism evidence="10 11">
    <name type="scientific">Mytilus galloprovincialis</name>
    <name type="common">Mediterranean mussel</name>
    <dbReference type="NCBI Taxonomy" id="29158"/>
    <lineage>
        <taxon>Eukaryota</taxon>
        <taxon>Metazoa</taxon>
        <taxon>Spiralia</taxon>
        <taxon>Lophotrochozoa</taxon>
        <taxon>Mollusca</taxon>
        <taxon>Bivalvia</taxon>
        <taxon>Autobranchia</taxon>
        <taxon>Pteriomorphia</taxon>
        <taxon>Mytilida</taxon>
        <taxon>Mytiloidea</taxon>
        <taxon>Mytilidae</taxon>
        <taxon>Mytilinae</taxon>
        <taxon>Mytilus</taxon>
    </lineage>
</organism>
<keyword evidence="6 10" id="KW-0675">Receptor</keyword>
<dbReference type="OrthoDB" id="6092614at2759"/>
<evidence type="ECO:0000256" key="3">
    <source>
        <dbReference type="ARBA" id="ARBA00022989"/>
    </source>
</evidence>
<evidence type="ECO:0000256" key="4">
    <source>
        <dbReference type="ARBA" id="ARBA00023040"/>
    </source>
</evidence>
<feature type="transmembrane region" description="Helical" evidence="8">
    <location>
        <begin position="74"/>
        <end position="94"/>
    </location>
</feature>
<dbReference type="InterPro" id="IPR000276">
    <property type="entry name" value="GPCR_Rhodpsn"/>
</dbReference>